<dbReference type="OrthoDB" id="5407957at2759"/>
<reference evidence="4 5" key="1">
    <citation type="journal article" date="2020" name="ISME J.">
        <title>Uncovering the hidden diversity of litter-decomposition mechanisms in mushroom-forming fungi.</title>
        <authorList>
            <person name="Floudas D."/>
            <person name="Bentzer J."/>
            <person name="Ahren D."/>
            <person name="Johansson T."/>
            <person name="Persson P."/>
            <person name="Tunlid A."/>
        </authorList>
    </citation>
    <scope>NUCLEOTIDE SEQUENCE [LARGE SCALE GENOMIC DNA]</scope>
    <source>
        <strain evidence="4 5">CBS 661.87</strain>
    </source>
</reference>
<evidence type="ECO:0000256" key="1">
    <source>
        <dbReference type="SAM" id="Coils"/>
    </source>
</evidence>
<accession>A0A8H5M751</accession>
<gene>
    <name evidence="4" type="ORF">D9615_004963</name>
</gene>
<name>A0A8H5M751_9AGAR</name>
<evidence type="ECO:0000259" key="3">
    <source>
        <dbReference type="Pfam" id="PF19343"/>
    </source>
</evidence>
<comment type="caution">
    <text evidence="4">The sequence shown here is derived from an EMBL/GenBank/DDBJ whole genome shotgun (WGS) entry which is preliminary data.</text>
</comment>
<feature type="domain" description="HAM1-like N-terminal" evidence="3">
    <location>
        <begin position="43"/>
        <end position="206"/>
    </location>
</feature>
<proteinExistence type="predicted"/>
<feature type="domain" description="HAM1-like N-terminal" evidence="3">
    <location>
        <begin position="259"/>
        <end position="633"/>
    </location>
</feature>
<keyword evidence="5" id="KW-1185">Reference proteome</keyword>
<dbReference type="Pfam" id="PF19343">
    <property type="entry name" value="HAM1_N"/>
    <property type="match status" value="2"/>
</dbReference>
<dbReference type="PANTHER" id="PTHR31138:SF1">
    <property type="entry name" value="PDZ DOMAIN-CONTAINING PROTEIN"/>
    <property type="match status" value="1"/>
</dbReference>
<feature type="coiled-coil region" evidence="1">
    <location>
        <begin position="897"/>
        <end position="924"/>
    </location>
</feature>
<feature type="region of interest" description="Disordered" evidence="2">
    <location>
        <begin position="744"/>
        <end position="766"/>
    </location>
</feature>
<dbReference type="PANTHER" id="PTHR31138">
    <property type="entry name" value="CHROMOSOME 19, WHOLE GENOME SHOTGUN SEQUENCE"/>
    <property type="match status" value="1"/>
</dbReference>
<evidence type="ECO:0000313" key="4">
    <source>
        <dbReference type="EMBL" id="KAF5383154.1"/>
    </source>
</evidence>
<protein>
    <recommendedName>
        <fullName evidence="3">HAM1-like N-terminal domain-containing protein</fullName>
    </recommendedName>
</protein>
<sequence length="938" mass="101385">MGSCLSCFRSENASTEREPLLPKVAQSPPQSLRSCLDKSADALAAFQAGKLPSQQQLDVFIRTITGSSLLHYDSQAFNGAGPLSENGRRVLNDIREVLESVLQLGMEKNIDDRLQDLLYQRSQIEGPPIHVNADIAIEAGQTGLGELQAQAPTHDELVHDTRKFIKSLKEVARLLLTSTAFRLLLSDIFAAARELLAQTAAEIGAVALQVQVAAETVETAASVEGGSLNDLTGKVGEAVGGVLEGIDEARRHSTAQETTKDAFIGRVQDLIIRAHQDPPTLNALRTLLHIARKYARKLSRSADIISEVQTSGTSGTKGIPAISVSPKSETSHALEDLKILLERLALGHSLDPVLRALSDTITSIADQPFSSKEDSQQNLDLQQYLQAVDRWLSCALSRTPPSQPPYATSRAGTRALENLYDGGRILFLSSSASKPASAWTQHLRALLQAFDAYTTALAYDRSTMRFVNALSALHTDFAHLAALSLGLGTHVGRHAQVWKDEVRRDLLGWVLPRVLGLLGRISVPMPRVEYKSGKLMGALDALRMGCGESGGVVLDVIPDCVVVRTCNEVRIDMADVDAAGTSRTSSSSCSRMRIHIDGVRLAFRELGYFFRYGGKRKVFGYTDQGLLSVDIGSLEHPRSSQGLSLDIDVSLDTDKATGGASESESIPPLFVVRDVRAALPGIRFKIEKSRHWVLNKVLVQQLAGPAVARVVAGVLEARIRTALEGLAHGLAAIHEEARRVAADVRRSGREGEGEDEGFEGKEEEPEAAEYWEALLEKGPDAFGLIFAENREGTVEVETQTNTRATLKGVVHTTTTTTTTAATMTMDGTHPESAPSEPRQVQSETETSVAIGGGAMLFPDKAGAYGNDEEDASANLARVLDQVAQGLEDTLENVGGVVESTVEGAAELGEEIERAEERRVRRKEVEGLRDGWRSRAFDV</sequence>
<dbReference type="EMBL" id="JAACJP010000007">
    <property type="protein sequence ID" value="KAF5383154.1"/>
    <property type="molecule type" value="Genomic_DNA"/>
</dbReference>
<dbReference type="InterPro" id="IPR045967">
    <property type="entry name" value="HAM1-like_N"/>
</dbReference>
<dbReference type="Proteomes" id="UP000565441">
    <property type="component" value="Unassembled WGS sequence"/>
</dbReference>
<evidence type="ECO:0000313" key="5">
    <source>
        <dbReference type="Proteomes" id="UP000565441"/>
    </source>
</evidence>
<feature type="compositionally biased region" description="Acidic residues" evidence="2">
    <location>
        <begin position="752"/>
        <end position="766"/>
    </location>
</feature>
<keyword evidence="1" id="KW-0175">Coiled coil</keyword>
<organism evidence="4 5">
    <name type="scientific">Tricholomella constricta</name>
    <dbReference type="NCBI Taxonomy" id="117010"/>
    <lineage>
        <taxon>Eukaryota</taxon>
        <taxon>Fungi</taxon>
        <taxon>Dikarya</taxon>
        <taxon>Basidiomycota</taxon>
        <taxon>Agaricomycotina</taxon>
        <taxon>Agaricomycetes</taxon>
        <taxon>Agaricomycetidae</taxon>
        <taxon>Agaricales</taxon>
        <taxon>Tricholomatineae</taxon>
        <taxon>Lyophyllaceae</taxon>
        <taxon>Tricholomella</taxon>
    </lineage>
</organism>
<evidence type="ECO:0000256" key="2">
    <source>
        <dbReference type="SAM" id="MobiDB-lite"/>
    </source>
</evidence>
<dbReference type="AlphaFoldDB" id="A0A8H5M751"/>